<feature type="non-terminal residue" evidence="7">
    <location>
        <position position="1634"/>
    </location>
</feature>
<evidence type="ECO:0000313" key="8">
    <source>
        <dbReference type="Proteomes" id="UP000276133"/>
    </source>
</evidence>
<dbReference type="Proteomes" id="UP000276133">
    <property type="component" value="Unassembled WGS sequence"/>
</dbReference>
<feature type="transmembrane region" description="Helical" evidence="5">
    <location>
        <begin position="1447"/>
        <end position="1472"/>
    </location>
</feature>
<organism evidence="7 8">
    <name type="scientific">Brachionus plicatilis</name>
    <name type="common">Marine rotifer</name>
    <name type="synonym">Brachionus muelleri</name>
    <dbReference type="NCBI Taxonomy" id="10195"/>
    <lineage>
        <taxon>Eukaryota</taxon>
        <taxon>Metazoa</taxon>
        <taxon>Spiralia</taxon>
        <taxon>Gnathifera</taxon>
        <taxon>Rotifera</taxon>
        <taxon>Eurotatoria</taxon>
        <taxon>Monogononta</taxon>
        <taxon>Pseudotrocha</taxon>
        <taxon>Ploima</taxon>
        <taxon>Brachionidae</taxon>
        <taxon>Brachionus</taxon>
    </lineage>
</organism>
<comment type="subcellular location">
    <subcellularLocation>
        <location evidence="1">Membrane</location>
        <topology evidence="1">Multi-pass membrane protein</topology>
    </subcellularLocation>
</comment>
<dbReference type="Pfam" id="PF09799">
    <property type="entry name" value="Transmemb_17"/>
    <property type="match status" value="1"/>
</dbReference>
<evidence type="ECO:0000256" key="4">
    <source>
        <dbReference type="ARBA" id="ARBA00023136"/>
    </source>
</evidence>
<evidence type="ECO:0000313" key="7">
    <source>
        <dbReference type="EMBL" id="RNA19699.1"/>
    </source>
</evidence>
<evidence type="ECO:0000259" key="6">
    <source>
        <dbReference type="Pfam" id="PF10441"/>
    </source>
</evidence>
<protein>
    <submittedName>
        <fullName evidence="7">Transmembrane 17B-like</fullName>
    </submittedName>
</protein>
<evidence type="ECO:0000256" key="5">
    <source>
        <dbReference type="SAM" id="Phobius"/>
    </source>
</evidence>
<keyword evidence="2 5" id="KW-0812">Transmembrane</keyword>
<dbReference type="InterPro" id="IPR018849">
    <property type="entry name" value="Urb2/Npa2_C"/>
</dbReference>
<keyword evidence="3 5" id="KW-1133">Transmembrane helix</keyword>
<dbReference type="GO" id="GO:0005730">
    <property type="term" value="C:nucleolus"/>
    <property type="evidence" value="ECO:0007669"/>
    <property type="project" value="TreeGrafter"/>
</dbReference>
<feature type="domain" description="Nucleolar 27S pre-rRNA processing Urb2/Npa2 C-terminal" evidence="6">
    <location>
        <begin position="1229"/>
        <end position="1382"/>
    </location>
</feature>
<gene>
    <name evidence="7" type="ORF">BpHYR1_040314</name>
</gene>
<accession>A0A3M7R8A8</accession>
<comment type="caution">
    <text evidence="7">The sequence shown here is derived from an EMBL/GenBank/DDBJ whole genome shotgun (WGS) entry which is preliminary data.</text>
</comment>
<dbReference type="GO" id="GO:0016020">
    <property type="term" value="C:membrane"/>
    <property type="evidence" value="ECO:0007669"/>
    <property type="project" value="UniProtKB-SubCell"/>
</dbReference>
<name>A0A3M7R8A8_BRAPC</name>
<dbReference type="STRING" id="10195.A0A3M7R8A8"/>
<feature type="transmembrane region" description="Helical" evidence="5">
    <location>
        <begin position="1484"/>
        <end position="1508"/>
    </location>
</feature>
<dbReference type="PANTHER" id="PTHR15682">
    <property type="entry name" value="UNHEALTHY RIBOSOME BIOGENESIS PROTEIN 2 HOMOLOG"/>
    <property type="match status" value="1"/>
</dbReference>
<dbReference type="PANTHER" id="PTHR15682:SF2">
    <property type="entry name" value="UNHEALTHY RIBOSOME BIOGENESIS PROTEIN 2 HOMOLOG"/>
    <property type="match status" value="1"/>
</dbReference>
<dbReference type="Pfam" id="PF10441">
    <property type="entry name" value="Urb2"/>
    <property type="match status" value="1"/>
</dbReference>
<proteinExistence type="predicted"/>
<sequence>MKLLTKSSNSNFYSKLTDKSINLAERLKLAQKYWDFKDTNNFNKNQLIIEWIVDLIISKKNNSTDLELLGIWERLNFFLEECDSEKNPINNGQTFAQYLIETFTSSKGTQRELAFVCCSKLLKTKFSHYFTRNFDQMIKILNHYTCDLMERLEKNESENQLDDFLERSVLVFNKFLYCLKTQQNLNRLFNRICTQITFNLLNLMNQIDKLELEKFSVLKDLSWKILKFGLLSKSHSNLYSEFFKNLPNSFNTKSNYQVSILFSTIKSESIKTSENMNAMANYIGLITKELYSILSNSDYKLKISIIQFMVNVVWTLGENEEIQHEKMEIDSELFNSSEFIGKKMAALASIIQIVDDINLFNPIDDINNENIFKKWSKSLISQVLSQNINLTKFLIAFLKTDHLILEDDLDSILNILKNDANLGEFLNFFIDRNIKYRQLSTATLRLIDSIEKNKLKFPVEFYNHYSECLENYLVDNHTIINLWSDLIKILKEKSNVGKTEPLKFLKCIISRINLCNPSIPSGLKASAIKLLISTDEILQELLQNTQDDEMANAMDCYYTCGLLFVLMHRFTLQTVGQKNQSNLEVSISELNDKFFENLNEKFALSKQIKDEIKNLGCEKENFTKLFLLNKLQLLNVYRLNLVEIAEKDLKHLEETILNSNLMIKNSVNGEKAFNFLKKFSIESKIENLTYFTIVHGKFVLLDNFYLLIPLFRHKSDDLQKICSTIIKIIFCLKNNKTGVDLLIDKININAIFNDIDLIKPLFISLVDVLKELESNTETIKKNGTKHRKKYLDHIKELLENNFDLNLKNDFLKSKNLANYELNNDQIDLIFKMSELLPLEYLDSNYALVFNLLIELIKVENRQCQEKCLNIYNRLIATNLVSTLPSEKLESWLHNWFTLFQNLEFTENSKDQFRKILKKCLNHLMKEQNIDLYSNFIFNLNEKLKTEQNHNLNSLLNLTYLHTFERVCKIQEFTNTSDTDFDKKIKKLDQTIFEFFIKQNSIDDAELFFICSILIRSIASPKFKSDTNKETKLEHFKAIFENCLEQHKSYSKQIKDPNSNLKIGSDYFDYLNTLIVNADKLENFYQFKVDKVKLVKQLFKAYQKYDSKSGTDEDCLASNLKTAFVHSLNTFSNEDFKKILAHIDCAIDENFQSQTIKGLVKISQLIEYMANQVELTDILKQDFAEFLQKFAVKTPSIFLTLKFNNQLNELKDLLDSNIGIVASKYVSKNNIHHLVISSLQIYVSVSYEKLKLEDYVKFQELACRTLIYTTTSFSNQNILGNDELNLAIKAAQDLDRIVAQLVSFKKDFSKIAPCMISEFVYKANTIPVHLSVKGILSNMVFNLISICDMHAISQLHVVLANGPKELFKNLYQEYEKYFKYTGKFKNSSELNFSNLKLENMQNNYKNQDFQTKFLQGLTKYASRPFGFDKMLNEDISLKKREVEYASSLPLQIILYFNVYYSIVWAIGTCFLWPLLVTRANDDNLVWIILILFAFSLTVILEIIRLYMGYVGNLSERIPELFVFYFITIINFLISLGLIAVVWVPINSSNSQILIGLEIPMQFALQIFHTFFIFLELIFGFIAIKVLGRYQISRFHYKQFDKNDLDSNQNDQDFEWLNELQKKNHIKMKEIDFDSK</sequence>
<evidence type="ECO:0000256" key="1">
    <source>
        <dbReference type="ARBA" id="ARBA00004141"/>
    </source>
</evidence>
<feature type="transmembrane region" description="Helical" evidence="5">
    <location>
        <begin position="1520"/>
        <end position="1544"/>
    </location>
</feature>
<reference evidence="7 8" key="1">
    <citation type="journal article" date="2018" name="Sci. Rep.">
        <title>Genomic signatures of local adaptation to the degree of environmental predictability in rotifers.</title>
        <authorList>
            <person name="Franch-Gras L."/>
            <person name="Hahn C."/>
            <person name="Garcia-Roger E.M."/>
            <person name="Carmona M.J."/>
            <person name="Serra M."/>
            <person name="Gomez A."/>
        </authorList>
    </citation>
    <scope>NUCLEOTIDE SEQUENCE [LARGE SCALE GENOMIC DNA]</scope>
    <source>
        <strain evidence="7">HYR1</strain>
    </source>
</reference>
<keyword evidence="4 5" id="KW-0472">Membrane</keyword>
<feature type="transmembrane region" description="Helical" evidence="5">
    <location>
        <begin position="1564"/>
        <end position="1586"/>
    </location>
</feature>
<keyword evidence="8" id="KW-1185">Reference proteome</keyword>
<dbReference type="EMBL" id="REGN01003994">
    <property type="protein sequence ID" value="RNA19699.1"/>
    <property type="molecule type" value="Genomic_DNA"/>
</dbReference>
<dbReference type="InterPro" id="IPR052609">
    <property type="entry name" value="Ribosome_Biogenesis_Reg"/>
</dbReference>
<dbReference type="OrthoDB" id="311720at2759"/>
<evidence type="ECO:0000256" key="2">
    <source>
        <dbReference type="ARBA" id="ARBA00022692"/>
    </source>
</evidence>
<evidence type="ECO:0000256" key="3">
    <source>
        <dbReference type="ARBA" id="ARBA00022989"/>
    </source>
</evidence>
<dbReference type="InterPro" id="IPR019184">
    <property type="entry name" value="Uncharacterised_TM-17"/>
</dbReference>
<dbReference type="GO" id="GO:0042254">
    <property type="term" value="P:ribosome biogenesis"/>
    <property type="evidence" value="ECO:0007669"/>
    <property type="project" value="TreeGrafter"/>
</dbReference>